<gene>
    <name evidence="1" type="ORF">Krac_10836</name>
</gene>
<dbReference type="InterPro" id="IPR011990">
    <property type="entry name" value="TPR-like_helical_dom_sf"/>
</dbReference>
<dbReference type="Proteomes" id="UP000004508">
    <property type="component" value="Unassembled WGS sequence"/>
</dbReference>
<comment type="caution">
    <text evidence="1">The sequence shown here is derived from an EMBL/GenBank/DDBJ whole genome shotgun (WGS) entry which is preliminary data.</text>
</comment>
<evidence type="ECO:0000313" key="1">
    <source>
        <dbReference type="EMBL" id="EFH89289.1"/>
    </source>
</evidence>
<dbReference type="STRING" id="485913.Krac_10836"/>
<sequence>MQDNLHQDTRSVLALLGSLPYDSGDCRAESGRNYSQPRGRALVLYRRALFGLPVRESERELPSVFQEEEALLVVRLHLAQQKVEEALQELASWKEQAQAQGHLHVVLEMLILQALAHFTARSLPPARSPLLHALKLAQPEKAQCYVSCDKIVCKL</sequence>
<organism evidence="1 2">
    <name type="scientific">Ktedonobacter racemifer DSM 44963</name>
    <dbReference type="NCBI Taxonomy" id="485913"/>
    <lineage>
        <taxon>Bacteria</taxon>
        <taxon>Bacillati</taxon>
        <taxon>Chloroflexota</taxon>
        <taxon>Ktedonobacteria</taxon>
        <taxon>Ktedonobacterales</taxon>
        <taxon>Ktedonobacteraceae</taxon>
        <taxon>Ktedonobacter</taxon>
    </lineage>
</organism>
<reference evidence="1 2" key="1">
    <citation type="journal article" date="2011" name="Stand. Genomic Sci.">
        <title>Non-contiguous finished genome sequence and contextual data of the filamentous soil bacterium Ktedonobacter racemifer type strain (SOSP1-21).</title>
        <authorList>
            <person name="Chang Y.J."/>
            <person name="Land M."/>
            <person name="Hauser L."/>
            <person name="Chertkov O."/>
            <person name="Del Rio T.G."/>
            <person name="Nolan M."/>
            <person name="Copeland A."/>
            <person name="Tice H."/>
            <person name="Cheng J.F."/>
            <person name="Lucas S."/>
            <person name="Han C."/>
            <person name="Goodwin L."/>
            <person name="Pitluck S."/>
            <person name="Ivanova N."/>
            <person name="Ovchinikova G."/>
            <person name="Pati A."/>
            <person name="Chen A."/>
            <person name="Palaniappan K."/>
            <person name="Mavromatis K."/>
            <person name="Liolios K."/>
            <person name="Brettin T."/>
            <person name="Fiebig A."/>
            <person name="Rohde M."/>
            <person name="Abt B."/>
            <person name="Goker M."/>
            <person name="Detter J.C."/>
            <person name="Woyke T."/>
            <person name="Bristow J."/>
            <person name="Eisen J.A."/>
            <person name="Markowitz V."/>
            <person name="Hugenholtz P."/>
            <person name="Kyrpides N.C."/>
            <person name="Klenk H.P."/>
            <person name="Lapidus A."/>
        </authorList>
    </citation>
    <scope>NUCLEOTIDE SEQUENCE [LARGE SCALE GENOMIC DNA]</scope>
    <source>
        <strain evidence="2">DSM 44963</strain>
    </source>
</reference>
<evidence type="ECO:0000313" key="2">
    <source>
        <dbReference type="Proteomes" id="UP000004508"/>
    </source>
</evidence>
<protein>
    <submittedName>
        <fullName evidence="1">Uncharacterized protein</fullName>
    </submittedName>
</protein>
<keyword evidence="2" id="KW-1185">Reference proteome</keyword>
<name>D6TIN2_KTERA</name>
<dbReference type="Gene3D" id="1.25.40.10">
    <property type="entry name" value="Tetratricopeptide repeat domain"/>
    <property type="match status" value="1"/>
</dbReference>
<dbReference type="InParanoid" id="D6TIN2"/>
<dbReference type="RefSeq" id="WP_007905792.1">
    <property type="nucleotide sequence ID" value="NZ_ADVG01000001.1"/>
</dbReference>
<proteinExistence type="predicted"/>
<dbReference type="EMBL" id="ADVG01000001">
    <property type="protein sequence ID" value="EFH89289.1"/>
    <property type="molecule type" value="Genomic_DNA"/>
</dbReference>
<accession>D6TIN2</accession>
<dbReference type="AlphaFoldDB" id="D6TIN2"/>